<comment type="catalytic activity">
    <reaction evidence="6">
        <text>acetyl-CoA + 2-oxoglutarate + H2O = (2R)-homocitrate + CoA + H(+)</text>
        <dbReference type="Rhea" id="RHEA:12929"/>
        <dbReference type="ChEBI" id="CHEBI:15377"/>
        <dbReference type="ChEBI" id="CHEBI:15378"/>
        <dbReference type="ChEBI" id="CHEBI:16810"/>
        <dbReference type="ChEBI" id="CHEBI:57287"/>
        <dbReference type="ChEBI" id="CHEBI:57288"/>
        <dbReference type="ChEBI" id="CHEBI:58884"/>
        <dbReference type="EC" id="2.3.3.14"/>
    </reaction>
</comment>
<dbReference type="GO" id="GO:0019752">
    <property type="term" value="P:carboxylic acid metabolic process"/>
    <property type="evidence" value="ECO:0007669"/>
    <property type="project" value="InterPro"/>
</dbReference>
<evidence type="ECO:0000256" key="5">
    <source>
        <dbReference type="ARBA" id="ARBA00022679"/>
    </source>
</evidence>
<dbReference type="PROSITE" id="PS00815">
    <property type="entry name" value="AIPM_HOMOCIT_SYNTH_1"/>
    <property type="match status" value="1"/>
</dbReference>
<dbReference type="PANTHER" id="PTHR42880:SF1">
    <property type="entry name" value="ISOPROPYLMALATE_HOMOCITRATE_CITRAMALATE SYNTHASE FAMILY PROTEIN"/>
    <property type="match status" value="1"/>
</dbReference>
<dbReference type="InterPro" id="IPR013785">
    <property type="entry name" value="Aldolase_TIM"/>
</dbReference>
<organism evidence="9">
    <name type="scientific">Pseudomonas syringae</name>
    <dbReference type="NCBI Taxonomy" id="317"/>
    <lineage>
        <taxon>Bacteria</taxon>
        <taxon>Pseudomonadati</taxon>
        <taxon>Pseudomonadota</taxon>
        <taxon>Gammaproteobacteria</taxon>
        <taxon>Pseudomonadales</taxon>
        <taxon>Pseudomonadaceae</taxon>
        <taxon>Pseudomonas</taxon>
    </lineage>
</organism>
<dbReference type="EMBL" id="JX102649">
    <property type="protein sequence ID" value="AFM38993.1"/>
    <property type="molecule type" value="Genomic_DNA"/>
</dbReference>
<dbReference type="AlphaFoldDB" id="I6QY75"/>
<protein>
    <recommendedName>
        <fullName evidence="4">Homocitrate synthase</fullName>
        <ecNumber evidence="3">2.3.3.14</ecNumber>
    </recommendedName>
</protein>
<dbReference type="Pfam" id="PF00682">
    <property type="entry name" value="HMGL-like"/>
    <property type="match status" value="1"/>
</dbReference>
<proteinExistence type="inferred from homology"/>
<name>I6QY75_PSESX</name>
<evidence type="ECO:0000256" key="4">
    <source>
        <dbReference type="ARBA" id="ARBA00020735"/>
    </source>
</evidence>
<comment type="function">
    <text evidence="1">This protein is a Fe-Mo-cofactor biosynthetic component.</text>
</comment>
<evidence type="ECO:0000256" key="3">
    <source>
        <dbReference type="ARBA" id="ARBA00012974"/>
    </source>
</evidence>
<dbReference type="InterPro" id="IPR054691">
    <property type="entry name" value="LeuA/HCS_post-cat"/>
</dbReference>
<dbReference type="SUPFAM" id="SSF51569">
    <property type="entry name" value="Aldolase"/>
    <property type="match status" value="1"/>
</dbReference>
<dbReference type="InterPro" id="IPR002034">
    <property type="entry name" value="AIPM/Hcit_synth_CS"/>
</dbReference>
<comment type="similarity">
    <text evidence="2 7">Belongs to the alpha-IPM synthase/homocitrate synthase family.</text>
</comment>
<reference evidence="9" key="1">
    <citation type="journal article" date="2012" name="Antimicrob. Agents Chemother.">
        <title>Different biosynthetic pathways to fosfomycin in Pseudomonas syringae and Streptomyces species.</title>
        <authorList>
            <person name="Kim S.Y."/>
            <person name="Ju K.S."/>
            <person name="Metcalf W.W."/>
            <person name="Evans B.S."/>
            <person name="Kuzuyama T."/>
            <person name="van der Donk W.A."/>
        </authorList>
    </citation>
    <scope>NUCLEOTIDE SEQUENCE</scope>
    <source>
        <strain evidence="9">PB-5123</strain>
    </source>
</reference>
<evidence type="ECO:0000259" key="8">
    <source>
        <dbReference type="PROSITE" id="PS50991"/>
    </source>
</evidence>
<dbReference type="InterPro" id="IPR000891">
    <property type="entry name" value="PYR_CT"/>
</dbReference>
<evidence type="ECO:0000313" key="9">
    <source>
        <dbReference type="EMBL" id="AFM38993.1"/>
    </source>
</evidence>
<evidence type="ECO:0000256" key="7">
    <source>
        <dbReference type="RuleBase" id="RU003523"/>
    </source>
</evidence>
<dbReference type="Gene3D" id="3.20.20.70">
    <property type="entry name" value="Aldolase class I"/>
    <property type="match status" value="1"/>
</dbReference>
<sequence>MEGVMNIRTDVIIEDTTLRDGEQAPGVSFDRQTKLKIFDALVDAGVRWIEGGINAMGGSERSTLREMLERTEGTDIRLIGWNRGVKDDIKSTLDLGYRHVHIGLPTSDIHLKDSINKSKAWLIEQACELIDYAKQRGAFVSISAEDVGRSDLSFVVEYAGHVKEAGADRLRLSDTVGLLTPEQYHRVVKEVSMATSIDTQCHAHNDFGYAVSNTISGLLAGARYFHVTVNGIGERAGMPDLAQVVMSLKVQYGVDLGIRLDKLQALSELVAQASATRIHPWQPVVGANVFAHESGIHAKGTINNGNAFEPFAPELLGRDRQIVVGKHSGRASLKYALDHLQVDYAEDDLAGLLQLVREVSMIKSHALSFEDVAMLHATLK</sequence>
<feature type="domain" description="Pyruvate carboxyltransferase" evidence="8">
    <location>
        <begin position="11"/>
        <end position="264"/>
    </location>
</feature>
<dbReference type="PROSITE" id="PS50991">
    <property type="entry name" value="PYR_CT"/>
    <property type="match status" value="1"/>
</dbReference>
<keyword evidence="5 7" id="KW-0808">Transferase</keyword>
<dbReference type="EC" id="2.3.3.14" evidence="3"/>
<dbReference type="GO" id="GO:0004410">
    <property type="term" value="F:homocitrate synthase activity"/>
    <property type="evidence" value="ECO:0007669"/>
    <property type="project" value="UniProtKB-EC"/>
</dbReference>
<accession>I6QY75</accession>
<dbReference type="PANTHER" id="PTHR42880">
    <property type="entry name" value="HOMOCITRATE SYNTHASE"/>
    <property type="match status" value="1"/>
</dbReference>
<evidence type="ECO:0000256" key="1">
    <source>
        <dbReference type="ARBA" id="ARBA00003050"/>
    </source>
</evidence>
<dbReference type="Pfam" id="PF22617">
    <property type="entry name" value="HCS_D2"/>
    <property type="match status" value="1"/>
</dbReference>
<evidence type="ECO:0000256" key="6">
    <source>
        <dbReference type="ARBA" id="ARBA00048019"/>
    </source>
</evidence>
<evidence type="ECO:0000256" key="2">
    <source>
        <dbReference type="ARBA" id="ARBA00006154"/>
    </source>
</evidence>
<dbReference type="Gene3D" id="1.10.238.260">
    <property type="match status" value="1"/>
</dbReference>